<dbReference type="Proteomes" id="UP000184335">
    <property type="component" value="Unassembled WGS sequence"/>
</dbReference>
<reference evidence="2 3" key="1">
    <citation type="submission" date="2016-11" db="EMBL/GenBank/DDBJ databases">
        <authorList>
            <person name="Jaros S."/>
            <person name="Januszkiewicz K."/>
            <person name="Wedrychowicz H."/>
        </authorList>
    </citation>
    <scope>NUCLEOTIDE SEQUENCE [LARGE SCALE GENOMIC DNA]</scope>
    <source>
        <strain evidence="2 3">DSM 25479</strain>
    </source>
</reference>
<dbReference type="OrthoDB" id="1450387at2"/>
<evidence type="ECO:0008006" key="4">
    <source>
        <dbReference type="Google" id="ProtNLM"/>
    </source>
</evidence>
<evidence type="ECO:0000313" key="2">
    <source>
        <dbReference type="EMBL" id="SHI56810.1"/>
    </source>
</evidence>
<keyword evidence="3" id="KW-1185">Reference proteome</keyword>
<gene>
    <name evidence="2" type="ORF">SAMN05443429_102249</name>
</gene>
<sequence>MAVKYNNIKELRQKKALLKKEIDDLQDLITFKDTKQSLSVMTRGASDQYLTKEMTPEGEKLTVQTKPLMQHIGDTVTGKAQTNSIIKFDNTGTKEVTKQNLLKLGALAIAGFATKKIIKSRGFKNRIMGIILVYFGPKIAKVLLDKLEEYQKNKSVNSVEKLI</sequence>
<dbReference type="AlphaFoldDB" id="A0A1M6C6Z2"/>
<feature type="coiled-coil region" evidence="1">
    <location>
        <begin position="1"/>
        <end position="28"/>
    </location>
</feature>
<evidence type="ECO:0000256" key="1">
    <source>
        <dbReference type="SAM" id="Coils"/>
    </source>
</evidence>
<dbReference type="RefSeq" id="WP_073178423.1">
    <property type="nucleotide sequence ID" value="NZ_FQYI01000002.1"/>
</dbReference>
<proteinExistence type="predicted"/>
<evidence type="ECO:0000313" key="3">
    <source>
        <dbReference type="Proteomes" id="UP000184335"/>
    </source>
</evidence>
<dbReference type="STRING" id="1118202.SAMN05443429_102249"/>
<organism evidence="2 3">
    <name type="scientific">Cruoricaptor ignavus</name>
    <dbReference type="NCBI Taxonomy" id="1118202"/>
    <lineage>
        <taxon>Bacteria</taxon>
        <taxon>Pseudomonadati</taxon>
        <taxon>Bacteroidota</taxon>
        <taxon>Flavobacteriia</taxon>
        <taxon>Flavobacteriales</taxon>
        <taxon>Weeksellaceae</taxon>
        <taxon>Cruoricaptor</taxon>
    </lineage>
</organism>
<keyword evidence="1" id="KW-0175">Coiled coil</keyword>
<protein>
    <recommendedName>
        <fullName evidence="4">Phosphoribosyl-ATP pyrophosphatase</fullName>
    </recommendedName>
</protein>
<name>A0A1M6C6Z2_9FLAO</name>
<accession>A0A1M6C6Z2</accession>
<dbReference type="EMBL" id="FQYI01000002">
    <property type="protein sequence ID" value="SHI56810.1"/>
    <property type="molecule type" value="Genomic_DNA"/>
</dbReference>